<reference evidence="1 2" key="1">
    <citation type="submission" date="2023-12" db="EMBL/GenBank/DDBJ databases">
        <title>Description of new species of Mycobacterium terrae complex isolated from sewage at the Sao Paulo Zoological Park Foundation in Brazil.</title>
        <authorList>
            <person name="Romagnoli C.L."/>
            <person name="Conceicao E.C."/>
            <person name="Machado E."/>
            <person name="Barreto L.B.P.F."/>
            <person name="Sharma A."/>
            <person name="Silva N.M."/>
            <person name="Marques L.E."/>
            <person name="Juliana M.A."/>
            <person name="Lourenco M.C.S."/>
            <person name="Digiampietri L.A."/>
            <person name="Suffys P.N."/>
            <person name="Viana-Niero C."/>
        </authorList>
    </citation>
    <scope>NUCLEOTIDE SEQUENCE [LARGE SCALE GENOMIC DNA]</scope>
    <source>
        <strain evidence="1 2">MYC017</strain>
    </source>
</reference>
<dbReference type="Proteomes" id="UP001299283">
    <property type="component" value="Unassembled WGS sequence"/>
</dbReference>
<dbReference type="InterPro" id="IPR003719">
    <property type="entry name" value="Phenazine_PhzF-like"/>
</dbReference>
<evidence type="ECO:0000313" key="2">
    <source>
        <dbReference type="Proteomes" id="UP001299283"/>
    </source>
</evidence>
<keyword evidence="2" id="KW-1185">Reference proteome</keyword>
<dbReference type="Pfam" id="PF02567">
    <property type="entry name" value="PhzC-PhzF"/>
    <property type="match status" value="1"/>
</dbReference>
<comment type="caution">
    <text evidence="1">The sequence shown here is derived from an EMBL/GenBank/DDBJ whole genome shotgun (WGS) entry which is preliminary data.</text>
</comment>
<dbReference type="EMBL" id="JAYJJQ010000041">
    <property type="protein sequence ID" value="MEB3071949.1"/>
    <property type="molecule type" value="Genomic_DNA"/>
</dbReference>
<evidence type="ECO:0000313" key="1">
    <source>
        <dbReference type="EMBL" id="MEB3071949.1"/>
    </source>
</evidence>
<organism evidence="1 2">
    <name type="scientific">[Mycobacterium] vasticus</name>
    <dbReference type="NCBI Taxonomy" id="2875777"/>
    <lineage>
        <taxon>Bacteria</taxon>
        <taxon>Bacillati</taxon>
        <taxon>Actinomycetota</taxon>
        <taxon>Actinomycetes</taxon>
        <taxon>Mycobacteriales</taxon>
        <taxon>Mycobacteriaceae</taxon>
        <taxon>Mycolicibacter</taxon>
    </lineage>
</organism>
<dbReference type="RefSeq" id="WP_225398096.1">
    <property type="nucleotide sequence ID" value="NZ_JAYJJQ010000041.1"/>
</dbReference>
<gene>
    <name evidence="1" type="ORF">K5L39_22495</name>
</gene>
<accession>A0ABU5Z3G7</accession>
<proteinExistence type="predicted"/>
<name>A0ABU5Z3G7_9MYCO</name>
<dbReference type="SUPFAM" id="SSF54506">
    <property type="entry name" value="Diaminopimelate epimerase-like"/>
    <property type="match status" value="1"/>
</dbReference>
<protein>
    <submittedName>
        <fullName evidence="1">PhzF family phenazine biosynthesis protein</fullName>
    </submittedName>
</protein>
<dbReference type="Gene3D" id="3.10.310.10">
    <property type="entry name" value="Diaminopimelate Epimerase, Chain A, domain 1"/>
    <property type="match status" value="1"/>
</dbReference>
<sequence>MRALVVDTFTLASAHILGGDQTFRAGDRLLCCTAGPDGAISIRAVVITAAGDGAVDIVSRVCAPRFGLAEDPVTGSAHCTLAAATSAASCRDPGGC</sequence>